<comment type="caution">
    <text evidence="1">The sequence shown here is derived from an EMBL/GenBank/DDBJ whole genome shotgun (WGS) entry which is preliminary data.</text>
</comment>
<feature type="non-terminal residue" evidence="1">
    <location>
        <position position="1"/>
    </location>
</feature>
<dbReference type="EMBL" id="AUZZ01005947">
    <property type="protein sequence ID" value="EQD47839.1"/>
    <property type="molecule type" value="Genomic_DNA"/>
</dbReference>
<organism evidence="1">
    <name type="scientific">mine drainage metagenome</name>
    <dbReference type="NCBI Taxonomy" id="410659"/>
    <lineage>
        <taxon>unclassified sequences</taxon>
        <taxon>metagenomes</taxon>
        <taxon>ecological metagenomes</taxon>
    </lineage>
</organism>
<reference evidence="1" key="1">
    <citation type="submission" date="2013-08" db="EMBL/GenBank/DDBJ databases">
        <authorList>
            <person name="Mendez C."/>
            <person name="Richter M."/>
            <person name="Ferrer M."/>
            <person name="Sanchez J."/>
        </authorList>
    </citation>
    <scope>NUCLEOTIDE SEQUENCE</scope>
</reference>
<sequence length="65" mass="7244">RRIINVEPKLVGIGGGTCAAFFRKKGMNAVVWSKKPDIAHQPNEYAMLSDILLDAKVFVDMCIEH</sequence>
<dbReference type="SUPFAM" id="SSF53187">
    <property type="entry name" value="Zn-dependent exopeptidases"/>
    <property type="match status" value="1"/>
</dbReference>
<name>T1B4U1_9ZZZZ</name>
<proteinExistence type="predicted"/>
<gene>
    <name evidence="1" type="ORF">B2A_08267</name>
</gene>
<dbReference type="AlphaFoldDB" id="T1B4U1"/>
<accession>T1B4U1</accession>
<reference evidence="1" key="2">
    <citation type="journal article" date="2014" name="ISME J.">
        <title>Microbial stratification in low pH oxic and suboxic macroscopic growths along an acid mine drainage.</title>
        <authorList>
            <person name="Mendez-Garcia C."/>
            <person name="Mesa V."/>
            <person name="Sprenger R.R."/>
            <person name="Richter M."/>
            <person name="Diez M.S."/>
            <person name="Solano J."/>
            <person name="Bargiela R."/>
            <person name="Golyshina O.V."/>
            <person name="Manteca A."/>
            <person name="Ramos J.L."/>
            <person name="Gallego J.R."/>
            <person name="Llorente I."/>
            <person name="Martins Dos Santos V.A."/>
            <person name="Jensen O.N."/>
            <person name="Pelaez A.I."/>
            <person name="Sanchez J."/>
            <person name="Ferrer M."/>
        </authorList>
    </citation>
    <scope>NUCLEOTIDE SEQUENCE</scope>
</reference>
<evidence type="ECO:0000313" key="1">
    <source>
        <dbReference type="EMBL" id="EQD47839.1"/>
    </source>
</evidence>
<protein>
    <submittedName>
        <fullName evidence="1">Peptidase M20</fullName>
    </submittedName>
</protein>
<dbReference type="Gene3D" id="3.40.630.10">
    <property type="entry name" value="Zn peptidases"/>
    <property type="match status" value="1"/>
</dbReference>